<evidence type="ECO:0000256" key="2">
    <source>
        <dbReference type="ARBA" id="ARBA00022857"/>
    </source>
</evidence>
<accession>A0ABV6H916</accession>
<evidence type="ECO:0000313" key="6">
    <source>
        <dbReference type="Proteomes" id="UP001589783"/>
    </source>
</evidence>
<organism evidence="5 6">
    <name type="scientific">Gordonia phosphorivorans</name>
    <dbReference type="NCBI Taxonomy" id="1056982"/>
    <lineage>
        <taxon>Bacteria</taxon>
        <taxon>Bacillati</taxon>
        <taxon>Actinomycetota</taxon>
        <taxon>Actinomycetes</taxon>
        <taxon>Mycobacteriales</taxon>
        <taxon>Gordoniaceae</taxon>
        <taxon>Gordonia</taxon>
    </lineage>
</organism>
<keyword evidence="3" id="KW-0560">Oxidoreductase</keyword>
<protein>
    <submittedName>
        <fullName evidence="5">Dihydrofolate reductase family protein</fullName>
    </submittedName>
</protein>
<dbReference type="RefSeq" id="WP_382363895.1">
    <property type="nucleotide sequence ID" value="NZ_JBHLWV010000020.1"/>
</dbReference>
<dbReference type="InterPro" id="IPR002734">
    <property type="entry name" value="RibDG_C"/>
</dbReference>
<dbReference type="SUPFAM" id="SSF53597">
    <property type="entry name" value="Dihydrofolate reductase-like"/>
    <property type="match status" value="1"/>
</dbReference>
<keyword evidence="2" id="KW-0521">NADP</keyword>
<sequence length="232" mass="25276">MNREELFSQYAWPDGPWLRTNFVFGIDASITVDGTSSHLSGPTDNALLHHLRGTADLVLVGAATASAENYIGVKLPDDEERRRRERGHDEPPPLAVVTRSGRVGEPDRFLRQTTVGNYLILTGDDARARRSAEEAVERSEGTMTLLLVEDLPGAIEALHDLGYAHILCEGGPRLAASLAADGLVDEYCLTLSPSTGGRGQPDVNPQAAHRYRPAFSAVVDDFLFSRWIRGAD</sequence>
<proteinExistence type="predicted"/>
<dbReference type="EMBL" id="JBHLWV010000020">
    <property type="protein sequence ID" value="MFC0315315.1"/>
    <property type="molecule type" value="Genomic_DNA"/>
</dbReference>
<dbReference type="InterPro" id="IPR050765">
    <property type="entry name" value="Riboflavin_Biosynth_HTPR"/>
</dbReference>
<dbReference type="Proteomes" id="UP001589783">
    <property type="component" value="Unassembled WGS sequence"/>
</dbReference>
<dbReference type="Pfam" id="PF01872">
    <property type="entry name" value="RibD_C"/>
    <property type="match status" value="1"/>
</dbReference>
<evidence type="ECO:0000256" key="1">
    <source>
        <dbReference type="ARBA" id="ARBA00005104"/>
    </source>
</evidence>
<keyword evidence="6" id="KW-1185">Reference proteome</keyword>
<dbReference type="Gene3D" id="3.40.430.10">
    <property type="entry name" value="Dihydrofolate Reductase, subunit A"/>
    <property type="match status" value="1"/>
</dbReference>
<gene>
    <name evidence="5" type="ORF">ACFFJD_10670</name>
</gene>
<dbReference type="PANTHER" id="PTHR38011:SF7">
    <property type="entry name" value="2,5-DIAMINO-6-RIBOSYLAMINO-4(3H)-PYRIMIDINONE 5'-PHOSPHATE REDUCTASE"/>
    <property type="match status" value="1"/>
</dbReference>
<comment type="caution">
    <text evidence="5">The sequence shown here is derived from an EMBL/GenBank/DDBJ whole genome shotgun (WGS) entry which is preliminary data.</text>
</comment>
<reference evidence="5 6" key="1">
    <citation type="submission" date="2024-09" db="EMBL/GenBank/DDBJ databases">
        <authorList>
            <person name="Sun Q."/>
            <person name="Mori K."/>
        </authorList>
    </citation>
    <scope>NUCLEOTIDE SEQUENCE [LARGE SCALE GENOMIC DNA]</scope>
    <source>
        <strain evidence="5 6">CCM 7957</strain>
    </source>
</reference>
<comment type="pathway">
    <text evidence="1">Cofactor biosynthesis; riboflavin biosynthesis.</text>
</comment>
<dbReference type="InterPro" id="IPR024072">
    <property type="entry name" value="DHFR-like_dom_sf"/>
</dbReference>
<feature type="domain" description="Bacterial bifunctional deaminase-reductase C-terminal" evidence="4">
    <location>
        <begin position="16"/>
        <end position="199"/>
    </location>
</feature>
<dbReference type="PANTHER" id="PTHR38011">
    <property type="entry name" value="DIHYDROFOLATE REDUCTASE FAMILY PROTEIN (AFU_ORTHOLOGUE AFUA_8G06820)"/>
    <property type="match status" value="1"/>
</dbReference>
<evidence type="ECO:0000256" key="3">
    <source>
        <dbReference type="ARBA" id="ARBA00023002"/>
    </source>
</evidence>
<evidence type="ECO:0000259" key="4">
    <source>
        <dbReference type="Pfam" id="PF01872"/>
    </source>
</evidence>
<name>A0ABV6H916_9ACTN</name>
<evidence type="ECO:0000313" key="5">
    <source>
        <dbReference type="EMBL" id="MFC0315315.1"/>
    </source>
</evidence>